<dbReference type="RefSeq" id="WP_213020700.1">
    <property type="nucleotide sequence ID" value="NZ_BORJ01000007.1"/>
</dbReference>
<sequence length="397" mass="43411">MGNQMKRFLTVLIAILVATSGVFTFNTSASAASGTKKTVQVVEKTTYINAKADPKTKRLKQAKKGEKYEHLGWTTGKGYAKGAYKVKVGNKTGYISAKATKLVNPPKKSAPKKVAPKKTTAEKPVSNSSKIKVSKASGTYIVTATSLNVRSGNNTKYKSIGQLKKNKQVTITGKTSNNWYQIKHNGKIGYVSGSYLKVKTTSKPASKKPAPKPKAPAKNPSNSNKFKVNTKDMVKLNVKAISQRPELPTGCEIVAFTMMVNHQGGKGAKVTKTQMANEMPRSSDPNKGFIGNPYNSSGVAIYPPGLKKMTTKYTGSYKNMTGSSLKQFRTQLKSGKAIVMWGKFVYWNINMSHAVTLTGYDSKGFYFVDPQDGKNKYLTDSQLAYHYNQLGKRALSY</sequence>
<accession>A0ABQ4KY74</accession>
<dbReference type="PROSITE" id="PS00639">
    <property type="entry name" value="THIOL_PROTEASE_HIS"/>
    <property type="match status" value="1"/>
</dbReference>
<keyword evidence="2" id="KW-0732">Signal</keyword>
<dbReference type="InterPro" id="IPR025660">
    <property type="entry name" value="Pept_his_AS"/>
</dbReference>
<dbReference type="Proteomes" id="UP000680670">
    <property type="component" value="Unassembled WGS sequence"/>
</dbReference>
<dbReference type="PROSITE" id="PS51781">
    <property type="entry name" value="SH3B"/>
    <property type="match status" value="1"/>
</dbReference>
<dbReference type="Gene3D" id="2.30.30.40">
    <property type="entry name" value="SH3 Domains"/>
    <property type="match status" value="1"/>
</dbReference>
<reference evidence="4 5" key="1">
    <citation type="submission" date="2021-03" db="EMBL/GenBank/DDBJ databases">
        <title>Antimicrobial resistance genes in bacteria isolated from Japanese honey, and their potential for conferring macrolide and lincosamide resistance in the American foulbrood pathogen Paenibacillus larvae.</title>
        <authorList>
            <person name="Okamoto M."/>
            <person name="Kumagai M."/>
            <person name="Kanamori H."/>
            <person name="Takamatsu D."/>
        </authorList>
    </citation>
    <scope>NUCLEOTIDE SEQUENCE [LARGE SCALE GENOMIC DNA]</scope>
    <source>
        <strain evidence="4 5">J6TS1</strain>
    </source>
</reference>
<dbReference type="SMART" id="SM00287">
    <property type="entry name" value="SH3b"/>
    <property type="match status" value="2"/>
</dbReference>
<dbReference type="Pfam" id="PF13529">
    <property type="entry name" value="Peptidase_C39_2"/>
    <property type="match status" value="1"/>
</dbReference>
<gene>
    <name evidence="4" type="ORF">J6TS1_27900</name>
</gene>
<evidence type="ECO:0000313" key="5">
    <source>
        <dbReference type="Proteomes" id="UP000680670"/>
    </source>
</evidence>
<protein>
    <recommendedName>
        <fullName evidence="3">SH3b domain-containing protein</fullName>
    </recommendedName>
</protein>
<feature type="chain" id="PRO_5046579820" description="SH3b domain-containing protein" evidence="2">
    <location>
        <begin position="32"/>
        <end position="397"/>
    </location>
</feature>
<dbReference type="SUPFAM" id="SSF50044">
    <property type="entry name" value="SH3-domain"/>
    <property type="match status" value="1"/>
</dbReference>
<dbReference type="InterPro" id="IPR036028">
    <property type="entry name" value="SH3-like_dom_sf"/>
</dbReference>
<feature type="region of interest" description="Disordered" evidence="1">
    <location>
        <begin position="104"/>
        <end position="128"/>
    </location>
</feature>
<dbReference type="Pfam" id="PF08239">
    <property type="entry name" value="SH3_3"/>
    <property type="match status" value="1"/>
</dbReference>
<feature type="signal peptide" evidence="2">
    <location>
        <begin position="1"/>
        <end position="31"/>
    </location>
</feature>
<dbReference type="PANTHER" id="PTHR37806">
    <property type="entry name" value="LMO0724 PROTEIN"/>
    <property type="match status" value="1"/>
</dbReference>
<evidence type="ECO:0000256" key="1">
    <source>
        <dbReference type="SAM" id="MobiDB-lite"/>
    </source>
</evidence>
<feature type="compositionally biased region" description="Low complexity" evidence="1">
    <location>
        <begin position="216"/>
        <end position="225"/>
    </location>
</feature>
<comment type="caution">
    <text evidence="4">The sequence shown here is derived from an EMBL/GenBank/DDBJ whole genome shotgun (WGS) entry which is preliminary data.</text>
</comment>
<organism evidence="4 5">
    <name type="scientific">Siminovitchia terrae</name>
    <name type="common">Bacillus terrae</name>
    <dbReference type="NCBI Taxonomy" id="1914933"/>
    <lineage>
        <taxon>Bacteria</taxon>
        <taxon>Bacillati</taxon>
        <taxon>Bacillota</taxon>
        <taxon>Bacilli</taxon>
        <taxon>Bacillales</taxon>
        <taxon>Bacillaceae</taxon>
        <taxon>Siminovitchia</taxon>
    </lineage>
</organism>
<feature type="domain" description="SH3b" evidence="3">
    <location>
        <begin position="137"/>
        <end position="200"/>
    </location>
</feature>
<name>A0ABQ4KY74_SIMTE</name>
<keyword evidence="5" id="KW-1185">Reference proteome</keyword>
<dbReference type="PANTHER" id="PTHR37806:SF1">
    <property type="entry name" value="PEPTIDASE C39-LIKE DOMAIN-CONTAINING PROTEIN"/>
    <property type="match status" value="1"/>
</dbReference>
<proteinExistence type="predicted"/>
<dbReference type="EMBL" id="BORJ01000007">
    <property type="protein sequence ID" value="GIN96920.1"/>
    <property type="molecule type" value="Genomic_DNA"/>
</dbReference>
<evidence type="ECO:0000259" key="3">
    <source>
        <dbReference type="PROSITE" id="PS51781"/>
    </source>
</evidence>
<feature type="region of interest" description="Disordered" evidence="1">
    <location>
        <begin position="201"/>
        <end position="226"/>
    </location>
</feature>
<evidence type="ECO:0000256" key="2">
    <source>
        <dbReference type="SAM" id="SignalP"/>
    </source>
</evidence>
<dbReference type="InterPro" id="IPR003646">
    <property type="entry name" value="SH3-like_bac-type"/>
</dbReference>
<dbReference type="Gene3D" id="3.90.70.10">
    <property type="entry name" value="Cysteine proteinases"/>
    <property type="match status" value="1"/>
</dbReference>
<evidence type="ECO:0000313" key="4">
    <source>
        <dbReference type="EMBL" id="GIN96920.1"/>
    </source>
</evidence>
<dbReference type="InterPro" id="IPR039564">
    <property type="entry name" value="Peptidase_C39-like"/>
</dbReference>